<dbReference type="OrthoDB" id="9796786at2"/>
<evidence type="ECO:0000313" key="8">
    <source>
        <dbReference type="Proteomes" id="UP000285013"/>
    </source>
</evidence>
<dbReference type="RefSeq" id="WP_115502643.1">
    <property type="nucleotide sequence ID" value="NZ_CABMMK010000003.1"/>
</dbReference>
<keyword evidence="10" id="KW-1185">Reference proteome</keyword>
<dbReference type="PANTHER" id="PTHR36924">
    <property type="entry name" value="ANTITOXIN HIGA-1"/>
    <property type="match status" value="1"/>
</dbReference>
<evidence type="ECO:0000313" key="3">
    <source>
        <dbReference type="EMBL" id="RGT53517.1"/>
    </source>
</evidence>
<evidence type="ECO:0000313" key="4">
    <source>
        <dbReference type="EMBL" id="RHE91942.1"/>
    </source>
</evidence>
<keyword evidence="1" id="KW-0238">DNA-binding</keyword>
<dbReference type="Proteomes" id="UP000284772">
    <property type="component" value="Unassembled WGS sequence"/>
</dbReference>
<dbReference type="EMBL" id="QRPE01000012">
    <property type="protein sequence ID" value="RHL92606.1"/>
    <property type="molecule type" value="Genomic_DNA"/>
</dbReference>
<gene>
    <name evidence="5" type="primary">higA</name>
    <name evidence="4" type="ORF">DW712_10195</name>
    <name evidence="3" type="ORF">DWX27_08490</name>
    <name evidence="5" type="ORF">DWZ95_11415</name>
    <name evidence="6" type="ORF">EAJ06_14655</name>
</gene>
<dbReference type="Pfam" id="PF01381">
    <property type="entry name" value="HTH_3"/>
    <property type="match status" value="1"/>
</dbReference>
<evidence type="ECO:0000313" key="6">
    <source>
        <dbReference type="EMBL" id="RYT79340.1"/>
    </source>
</evidence>
<accession>A0A412PA96</accession>
<dbReference type="CDD" id="cd00093">
    <property type="entry name" value="HTH_XRE"/>
    <property type="match status" value="1"/>
</dbReference>
<proteinExistence type="predicted"/>
<name>A0A412PA96_9BACE</name>
<dbReference type="GO" id="GO:0003677">
    <property type="term" value="F:DNA binding"/>
    <property type="evidence" value="ECO:0007669"/>
    <property type="project" value="UniProtKB-KW"/>
</dbReference>
<dbReference type="EMBL" id="QSKV01000006">
    <property type="protein sequence ID" value="RHE91942.1"/>
    <property type="molecule type" value="Genomic_DNA"/>
</dbReference>
<reference evidence="7 8" key="1">
    <citation type="submission" date="2018-08" db="EMBL/GenBank/DDBJ databases">
        <title>A genome reference for cultivated species of the human gut microbiota.</title>
        <authorList>
            <person name="Zou Y."/>
            <person name="Xue W."/>
            <person name="Luo G."/>
        </authorList>
    </citation>
    <scope>NUCLEOTIDE SEQUENCE [LARGE SCALE GENOMIC DNA]</scope>
    <source>
        <strain evidence="3 7">AF19-10AC</strain>
        <strain evidence="5 8">AF36-16BH</strain>
        <strain evidence="4 9">AM27-17</strain>
    </source>
</reference>
<dbReference type="PROSITE" id="PS50943">
    <property type="entry name" value="HTH_CROC1"/>
    <property type="match status" value="1"/>
</dbReference>
<dbReference type="EMBL" id="QRWT01000006">
    <property type="protein sequence ID" value="RGT53517.1"/>
    <property type="molecule type" value="Genomic_DNA"/>
</dbReference>
<sequence length="102" mass="11577">MDTIKRIPTHPGDVLKEELECRKISQKKFSEVLGVSYTMLNEILNGKRPVTSDFALMVEAALDINAELLVNMQTRYNMAVARKESALANRLHEIRKMCATLL</sequence>
<dbReference type="Proteomes" id="UP000285650">
    <property type="component" value="Unassembled WGS sequence"/>
</dbReference>
<dbReference type="Gene3D" id="1.10.260.40">
    <property type="entry name" value="lambda repressor-like DNA-binding domains"/>
    <property type="match status" value="1"/>
</dbReference>
<evidence type="ECO:0000313" key="10">
    <source>
        <dbReference type="Proteomes" id="UP000291191"/>
    </source>
</evidence>
<dbReference type="AlphaFoldDB" id="A0A412PA96"/>
<dbReference type="PANTHER" id="PTHR36924:SF1">
    <property type="entry name" value="ANTITOXIN HIGA-1"/>
    <property type="match status" value="1"/>
</dbReference>
<feature type="domain" description="HTH cro/C1-type" evidence="2">
    <location>
        <begin position="15"/>
        <end position="69"/>
    </location>
</feature>
<evidence type="ECO:0000313" key="7">
    <source>
        <dbReference type="Proteomes" id="UP000284772"/>
    </source>
</evidence>
<evidence type="ECO:0000313" key="9">
    <source>
        <dbReference type="Proteomes" id="UP000285650"/>
    </source>
</evidence>
<evidence type="ECO:0000256" key="1">
    <source>
        <dbReference type="ARBA" id="ARBA00023125"/>
    </source>
</evidence>
<organism evidence="5 8">
    <name type="scientific">Bacteroides intestinalis</name>
    <dbReference type="NCBI Taxonomy" id="329854"/>
    <lineage>
        <taxon>Bacteria</taxon>
        <taxon>Pseudomonadati</taxon>
        <taxon>Bacteroidota</taxon>
        <taxon>Bacteroidia</taxon>
        <taxon>Bacteroidales</taxon>
        <taxon>Bacteroidaceae</taxon>
        <taxon>Bacteroides</taxon>
    </lineage>
</organism>
<dbReference type="InterPro" id="IPR013430">
    <property type="entry name" value="Toxin_antidote_HigA"/>
</dbReference>
<evidence type="ECO:0000259" key="2">
    <source>
        <dbReference type="PROSITE" id="PS50943"/>
    </source>
</evidence>
<reference evidence="6 10" key="2">
    <citation type="journal article" date="2019" name="Science, e1252229">
        <title>Invertible promoters mediate bacterial phase variation, antibiotic resistance, and host adaptation in the gut.</title>
        <authorList>
            <person name="Jiang X."/>
            <person name="Hall A.B."/>
            <person name="Arthur T.D."/>
            <person name="Plichta D.R."/>
            <person name="Covington C.T."/>
            <person name="Poyet M."/>
            <person name="Crothers J."/>
            <person name="Moses P.L."/>
            <person name="Tolonen A.C."/>
            <person name="Vlamakis H."/>
            <person name="Alm E.J."/>
            <person name="Xavier R.J."/>
        </authorList>
    </citation>
    <scope>NUCLEOTIDE SEQUENCE [LARGE SCALE GENOMIC DNA]</scope>
    <source>
        <strain evidence="6">Bf_0095</strain>
        <strain evidence="10">bf_0095</strain>
    </source>
</reference>
<dbReference type="InterPro" id="IPR010982">
    <property type="entry name" value="Lambda_DNA-bd_dom_sf"/>
</dbReference>
<protein>
    <submittedName>
        <fullName evidence="5">Addiction module antidote protein, HigA family</fullName>
    </submittedName>
</protein>
<dbReference type="Proteomes" id="UP000291191">
    <property type="component" value="Unassembled WGS sequence"/>
</dbReference>
<dbReference type="SMART" id="SM00530">
    <property type="entry name" value="HTH_XRE"/>
    <property type="match status" value="1"/>
</dbReference>
<evidence type="ECO:0000313" key="5">
    <source>
        <dbReference type="EMBL" id="RHL92606.1"/>
    </source>
</evidence>
<dbReference type="Proteomes" id="UP000285013">
    <property type="component" value="Unassembled WGS sequence"/>
</dbReference>
<dbReference type="NCBIfam" id="TIGR02607">
    <property type="entry name" value="antidote_HigA"/>
    <property type="match status" value="1"/>
</dbReference>
<dbReference type="InterPro" id="IPR001387">
    <property type="entry name" value="Cro/C1-type_HTH"/>
</dbReference>
<comment type="caution">
    <text evidence="5">The sequence shown here is derived from an EMBL/GenBank/DDBJ whole genome shotgun (WGS) entry which is preliminary data.</text>
</comment>
<dbReference type="EMBL" id="RCXO01000018">
    <property type="protein sequence ID" value="RYT79340.1"/>
    <property type="molecule type" value="Genomic_DNA"/>
</dbReference>
<dbReference type="SUPFAM" id="SSF47413">
    <property type="entry name" value="lambda repressor-like DNA-binding domains"/>
    <property type="match status" value="1"/>
</dbReference>